<dbReference type="SUPFAM" id="SSF51161">
    <property type="entry name" value="Trimeric LpxA-like enzymes"/>
    <property type="match status" value="1"/>
</dbReference>
<feature type="domain" description="Serine acetyltransferase N-terminal" evidence="10">
    <location>
        <begin position="7"/>
        <end position="111"/>
    </location>
</feature>
<sequence length="260" mass="28084">MVKEDSVWALMIEEARNLVDAEPDMMSFMQRSILDHTCFDSALSYNLSNQLKEQDLSFPSYISIIQDAMEADPLIGVSMRLDIIACFERDAACDKYLMPLLFFKGFQALQLQRIAHWYWSNNRKALAYFLQSKMAENFDVDIHPGAKIGSGIMVDHAVGLVVGETTVIGNNVSILHSVTLGGSGSVAAKRCPKVCDGVMISAGAKVIGDITISEGAKIGAGSLVLHSVAPHVTVAGVPGVVVGAPLEKMPALEMNQNLDN</sequence>
<evidence type="ECO:0000256" key="1">
    <source>
        <dbReference type="ARBA" id="ARBA00004876"/>
    </source>
</evidence>
<dbReference type="SMART" id="SM00971">
    <property type="entry name" value="SATase_N"/>
    <property type="match status" value="1"/>
</dbReference>
<keyword evidence="7" id="KW-0198">Cysteine biosynthesis</keyword>
<dbReference type="InterPro" id="IPR045304">
    <property type="entry name" value="LbH_SAT"/>
</dbReference>
<evidence type="ECO:0000313" key="12">
    <source>
        <dbReference type="Proteomes" id="UP000315889"/>
    </source>
</evidence>
<comment type="similarity">
    <text evidence="2">Belongs to the transferase hexapeptide repeat family.</text>
</comment>
<gene>
    <name evidence="11" type="ORF">EVB03_02365</name>
</gene>
<dbReference type="GO" id="GO:0005737">
    <property type="term" value="C:cytoplasm"/>
    <property type="evidence" value="ECO:0007669"/>
    <property type="project" value="InterPro"/>
</dbReference>
<dbReference type="UniPathway" id="UPA00136">
    <property type="reaction ID" value="UER00199"/>
</dbReference>
<dbReference type="InterPro" id="IPR011004">
    <property type="entry name" value="Trimer_LpxA-like_sf"/>
</dbReference>
<dbReference type="EMBL" id="SHBP01000002">
    <property type="protein sequence ID" value="RZO21090.1"/>
    <property type="molecule type" value="Genomic_DNA"/>
</dbReference>
<name>A0A520MIP6_9GAMM</name>
<dbReference type="Gene3D" id="1.10.3130.10">
    <property type="entry name" value="serine acetyltransferase, domain 1"/>
    <property type="match status" value="1"/>
</dbReference>
<evidence type="ECO:0000256" key="9">
    <source>
        <dbReference type="ARBA" id="ARBA00049486"/>
    </source>
</evidence>
<dbReference type="PANTHER" id="PTHR42811">
    <property type="entry name" value="SERINE ACETYLTRANSFERASE"/>
    <property type="match status" value="1"/>
</dbReference>
<comment type="caution">
    <text evidence="11">The sequence shown here is derived from an EMBL/GenBank/DDBJ whole genome shotgun (WGS) entry which is preliminary data.</text>
</comment>
<evidence type="ECO:0000256" key="8">
    <source>
        <dbReference type="ARBA" id="ARBA00023315"/>
    </source>
</evidence>
<evidence type="ECO:0000256" key="4">
    <source>
        <dbReference type="ARBA" id="ARBA00018522"/>
    </source>
</evidence>
<protein>
    <recommendedName>
        <fullName evidence="4">Serine acetyltransferase</fullName>
        <ecNumber evidence="3">2.3.1.30</ecNumber>
    </recommendedName>
</protein>
<comment type="pathway">
    <text evidence="1">Amino-acid biosynthesis; L-cysteine biosynthesis; L-cysteine from L-serine: step 1/2.</text>
</comment>
<evidence type="ECO:0000256" key="5">
    <source>
        <dbReference type="ARBA" id="ARBA00022605"/>
    </source>
</evidence>
<proteinExistence type="inferred from homology"/>
<dbReference type="GO" id="GO:0009001">
    <property type="term" value="F:serine O-acetyltransferase activity"/>
    <property type="evidence" value="ECO:0007669"/>
    <property type="project" value="UniProtKB-EC"/>
</dbReference>
<evidence type="ECO:0000256" key="3">
    <source>
        <dbReference type="ARBA" id="ARBA00013266"/>
    </source>
</evidence>
<organism evidence="11 12">
    <name type="scientific">SAR92 clade bacterium</name>
    <dbReference type="NCBI Taxonomy" id="2315479"/>
    <lineage>
        <taxon>Bacteria</taxon>
        <taxon>Pseudomonadati</taxon>
        <taxon>Pseudomonadota</taxon>
        <taxon>Gammaproteobacteria</taxon>
        <taxon>Cellvibrionales</taxon>
        <taxon>Porticoccaceae</taxon>
        <taxon>SAR92 clade</taxon>
    </lineage>
</organism>
<evidence type="ECO:0000313" key="11">
    <source>
        <dbReference type="EMBL" id="RZO21090.1"/>
    </source>
</evidence>
<dbReference type="EC" id="2.3.1.30" evidence="3"/>
<keyword evidence="5" id="KW-0028">Amino-acid biosynthesis</keyword>
<evidence type="ECO:0000256" key="2">
    <source>
        <dbReference type="ARBA" id="ARBA00007274"/>
    </source>
</evidence>
<comment type="catalytic activity">
    <reaction evidence="9">
        <text>L-serine + acetyl-CoA = O-acetyl-L-serine + CoA</text>
        <dbReference type="Rhea" id="RHEA:24560"/>
        <dbReference type="ChEBI" id="CHEBI:33384"/>
        <dbReference type="ChEBI" id="CHEBI:57287"/>
        <dbReference type="ChEBI" id="CHEBI:57288"/>
        <dbReference type="ChEBI" id="CHEBI:58340"/>
        <dbReference type="EC" id="2.3.1.30"/>
    </reaction>
</comment>
<dbReference type="FunFam" id="2.160.10.10:FF:000002">
    <property type="entry name" value="Serine acetyltransferase"/>
    <property type="match status" value="1"/>
</dbReference>
<evidence type="ECO:0000256" key="6">
    <source>
        <dbReference type="ARBA" id="ARBA00022679"/>
    </source>
</evidence>
<reference evidence="11 12" key="1">
    <citation type="submission" date="2019-02" db="EMBL/GenBank/DDBJ databases">
        <title>Prokaryotic population dynamics and viral predation in marine succession experiment using metagenomics: the confinement effect.</title>
        <authorList>
            <person name="Haro-Moreno J.M."/>
            <person name="Rodriguez-Valera F."/>
            <person name="Lopez-Perez M."/>
        </authorList>
    </citation>
    <scope>NUCLEOTIDE SEQUENCE [LARGE SCALE GENOMIC DNA]</scope>
    <source>
        <strain evidence="11">MED-G170</strain>
    </source>
</reference>
<dbReference type="CDD" id="cd03354">
    <property type="entry name" value="LbH_SAT"/>
    <property type="match status" value="1"/>
</dbReference>
<evidence type="ECO:0000259" key="10">
    <source>
        <dbReference type="SMART" id="SM00971"/>
    </source>
</evidence>
<dbReference type="InterPro" id="IPR010493">
    <property type="entry name" value="Ser_AcTrfase_N"/>
</dbReference>
<dbReference type="AlphaFoldDB" id="A0A520MIP6"/>
<dbReference type="Proteomes" id="UP000315889">
    <property type="component" value="Unassembled WGS sequence"/>
</dbReference>
<dbReference type="InterPro" id="IPR042122">
    <property type="entry name" value="Ser_AcTrfase_N_sf"/>
</dbReference>
<dbReference type="GO" id="GO:0006535">
    <property type="term" value="P:cysteine biosynthetic process from serine"/>
    <property type="evidence" value="ECO:0007669"/>
    <property type="project" value="InterPro"/>
</dbReference>
<keyword evidence="8" id="KW-0012">Acyltransferase</keyword>
<accession>A0A520MIP6</accession>
<dbReference type="Gene3D" id="2.160.10.10">
    <property type="entry name" value="Hexapeptide repeat proteins"/>
    <property type="match status" value="1"/>
</dbReference>
<keyword evidence="6 11" id="KW-0808">Transferase</keyword>
<dbReference type="Pfam" id="PF06426">
    <property type="entry name" value="SATase_N"/>
    <property type="match status" value="1"/>
</dbReference>
<evidence type="ECO:0000256" key="7">
    <source>
        <dbReference type="ARBA" id="ARBA00023192"/>
    </source>
</evidence>